<dbReference type="RefSeq" id="WP_174804892.1">
    <property type="nucleotide sequence ID" value="NZ_BJZU01000026.1"/>
</dbReference>
<keyword evidence="6" id="KW-1185">Reference proteome</keyword>
<dbReference type="AlphaFoldDB" id="A0A512J0S8"/>
<reference evidence="6" key="2">
    <citation type="journal article" date="2019" name="Int. J. Syst. Evol. Microbiol.">
        <title>The Global Catalogue of Microorganisms (GCM) 10K type strain sequencing project: providing services to taxonomists for standard genome sequencing and annotation.</title>
        <authorList>
            <consortium name="The Broad Institute Genomics Platform"/>
            <consortium name="The Broad Institute Genome Sequencing Center for Infectious Disease"/>
            <person name="Wu L."/>
            <person name="Ma J."/>
        </authorList>
    </citation>
    <scope>NUCLEOTIDE SEQUENCE [LARGE SCALE GENOMIC DNA]</scope>
    <source>
        <strain evidence="6">NBRC 107715</strain>
    </source>
</reference>
<dbReference type="Proteomes" id="UP001156856">
    <property type="component" value="Unassembled WGS sequence"/>
</dbReference>
<comment type="caution">
    <text evidence="3">The sequence shown here is derived from an EMBL/GenBank/DDBJ whole genome shotgun (WGS) entry which is preliminary data.</text>
</comment>
<feature type="region of interest" description="Disordered" evidence="1">
    <location>
        <begin position="30"/>
        <end position="56"/>
    </location>
</feature>
<evidence type="ECO:0000313" key="5">
    <source>
        <dbReference type="Proteomes" id="UP000321960"/>
    </source>
</evidence>
<sequence length="83" mass="8807">MILTKSVAPALLTASLLLAGASAALAAPAADRSPTRLADASQTVRPVASVSENEDDTANCSRSRRRLWVEGEGWIVRRVTTCR</sequence>
<name>A0A512J0S8_9HYPH</name>
<dbReference type="Proteomes" id="UP000321960">
    <property type="component" value="Unassembled WGS sequence"/>
</dbReference>
<accession>A0A512J0S8</accession>
<dbReference type="EMBL" id="BSPK01000107">
    <property type="protein sequence ID" value="GLS66545.1"/>
    <property type="molecule type" value="Genomic_DNA"/>
</dbReference>
<reference evidence="4" key="4">
    <citation type="submission" date="2023-01" db="EMBL/GenBank/DDBJ databases">
        <title>Draft genome sequence of Methylobacterium oxalidis strain NBRC 107715.</title>
        <authorList>
            <person name="Sun Q."/>
            <person name="Mori K."/>
        </authorList>
    </citation>
    <scope>NUCLEOTIDE SEQUENCE</scope>
    <source>
        <strain evidence="4">NBRC 107715</strain>
    </source>
</reference>
<evidence type="ECO:0000256" key="2">
    <source>
        <dbReference type="SAM" id="SignalP"/>
    </source>
</evidence>
<proteinExistence type="predicted"/>
<evidence type="ECO:0000256" key="1">
    <source>
        <dbReference type="SAM" id="MobiDB-lite"/>
    </source>
</evidence>
<organism evidence="3 5">
    <name type="scientific">Methylobacterium oxalidis</name>
    <dbReference type="NCBI Taxonomy" id="944322"/>
    <lineage>
        <taxon>Bacteria</taxon>
        <taxon>Pseudomonadati</taxon>
        <taxon>Pseudomonadota</taxon>
        <taxon>Alphaproteobacteria</taxon>
        <taxon>Hyphomicrobiales</taxon>
        <taxon>Methylobacteriaceae</taxon>
        <taxon>Methylobacterium</taxon>
    </lineage>
</organism>
<reference evidence="3 5" key="3">
    <citation type="submission" date="2019-07" db="EMBL/GenBank/DDBJ databases">
        <title>Whole genome shotgun sequence of Methylobacterium oxalidis NBRC 107715.</title>
        <authorList>
            <person name="Hosoyama A."/>
            <person name="Uohara A."/>
            <person name="Ohji S."/>
            <person name="Ichikawa N."/>
        </authorList>
    </citation>
    <scope>NUCLEOTIDE SEQUENCE [LARGE SCALE GENOMIC DNA]</scope>
    <source>
        <strain evidence="3 5">NBRC 107715</strain>
    </source>
</reference>
<evidence type="ECO:0000313" key="4">
    <source>
        <dbReference type="EMBL" id="GLS66545.1"/>
    </source>
</evidence>
<feature type="chain" id="PRO_5021949086" description="Secreted protein" evidence="2">
    <location>
        <begin position="27"/>
        <end position="83"/>
    </location>
</feature>
<feature type="signal peptide" evidence="2">
    <location>
        <begin position="1"/>
        <end position="26"/>
    </location>
</feature>
<keyword evidence="2" id="KW-0732">Signal</keyword>
<evidence type="ECO:0000313" key="6">
    <source>
        <dbReference type="Proteomes" id="UP001156856"/>
    </source>
</evidence>
<gene>
    <name evidence="4" type="ORF">GCM10007888_49280</name>
    <name evidence="3" type="ORF">MOX02_15730</name>
</gene>
<protein>
    <recommendedName>
        <fullName evidence="7">Secreted protein</fullName>
    </recommendedName>
</protein>
<evidence type="ECO:0008006" key="7">
    <source>
        <dbReference type="Google" id="ProtNLM"/>
    </source>
</evidence>
<dbReference type="EMBL" id="BJZU01000026">
    <property type="protein sequence ID" value="GEP03535.1"/>
    <property type="molecule type" value="Genomic_DNA"/>
</dbReference>
<reference evidence="4" key="1">
    <citation type="journal article" date="2014" name="Int. J. Syst. Evol. Microbiol.">
        <title>Complete genome of a new Firmicutes species belonging to the dominant human colonic microbiota ('Ruminococcus bicirculans') reveals two chromosomes and a selective capacity to utilize plant glucans.</title>
        <authorList>
            <consortium name="NISC Comparative Sequencing Program"/>
            <person name="Wegmann U."/>
            <person name="Louis P."/>
            <person name="Goesmann A."/>
            <person name="Henrissat B."/>
            <person name="Duncan S.H."/>
            <person name="Flint H.J."/>
        </authorList>
    </citation>
    <scope>NUCLEOTIDE SEQUENCE</scope>
    <source>
        <strain evidence="4">NBRC 107715</strain>
    </source>
</reference>
<evidence type="ECO:0000313" key="3">
    <source>
        <dbReference type="EMBL" id="GEP03535.1"/>
    </source>
</evidence>